<accession>A0ABS7BZ47</accession>
<organism evidence="2 3">
    <name type="scientific">Paenibacillus sepulcri</name>
    <dbReference type="NCBI Taxonomy" id="359917"/>
    <lineage>
        <taxon>Bacteria</taxon>
        <taxon>Bacillati</taxon>
        <taxon>Bacillota</taxon>
        <taxon>Bacilli</taxon>
        <taxon>Bacillales</taxon>
        <taxon>Paenibacillaceae</taxon>
        <taxon>Paenibacillus</taxon>
    </lineage>
</organism>
<gene>
    <name evidence="2" type="primary">polYB</name>
    <name evidence="2" type="synonym">yqjW</name>
    <name evidence="2" type="ORF">K0U00_07725</name>
</gene>
<protein>
    <submittedName>
        <fullName evidence="2">DNA polymerase IV</fullName>
        <ecNumber evidence="2">2.7.7.7</ecNumber>
    </submittedName>
</protein>
<comment type="caution">
    <text evidence="2">The sequence shown here is derived from an EMBL/GenBank/DDBJ whole genome shotgun (WGS) entry which is preliminary data.</text>
</comment>
<keyword evidence="2" id="KW-0808">Transferase</keyword>
<dbReference type="EC" id="2.7.7.7" evidence="2"/>
<dbReference type="EMBL" id="JAHZIK010000133">
    <property type="protein sequence ID" value="MBW7453924.1"/>
    <property type="molecule type" value="Genomic_DNA"/>
</dbReference>
<feature type="non-terminal residue" evidence="2">
    <location>
        <position position="1"/>
    </location>
</feature>
<dbReference type="Proteomes" id="UP001519887">
    <property type="component" value="Unassembled WGS sequence"/>
</dbReference>
<keyword evidence="2" id="KW-0548">Nucleotidyltransferase</keyword>
<name>A0ABS7BZ47_9BACL</name>
<reference evidence="2 3" key="1">
    <citation type="submission" date="2021-07" db="EMBL/GenBank/DDBJ databases">
        <title>Paenibacillus radiodurans sp. nov., isolated from the southeastern edge of Tengger Desert.</title>
        <authorList>
            <person name="Zhang G."/>
        </authorList>
    </citation>
    <scope>NUCLEOTIDE SEQUENCE [LARGE SCALE GENOMIC DNA]</scope>
    <source>
        <strain evidence="2 3">CCM 7311</strain>
    </source>
</reference>
<dbReference type="Pfam" id="PF11799">
    <property type="entry name" value="IMS_C"/>
    <property type="match status" value="1"/>
</dbReference>
<evidence type="ECO:0000313" key="3">
    <source>
        <dbReference type="Proteomes" id="UP001519887"/>
    </source>
</evidence>
<dbReference type="InterPro" id="IPR017961">
    <property type="entry name" value="DNA_pol_Y-fam_little_finger"/>
</dbReference>
<keyword evidence="3" id="KW-1185">Reference proteome</keyword>
<dbReference type="GO" id="GO:0003887">
    <property type="term" value="F:DNA-directed DNA polymerase activity"/>
    <property type="evidence" value="ECO:0007669"/>
    <property type="project" value="UniProtKB-EC"/>
</dbReference>
<feature type="domain" description="DNA polymerase Y-family little finger" evidence="1">
    <location>
        <begin position="3"/>
        <end position="56"/>
    </location>
</feature>
<evidence type="ECO:0000259" key="1">
    <source>
        <dbReference type="Pfam" id="PF11799"/>
    </source>
</evidence>
<evidence type="ECO:0000313" key="2">
    <source>
        <dbReference type="EMBL" id="MBW7453924.1"/>
    </source>
</evidence>
<sequence length="106" mass="11616">AGFGRQTTLSQSTSLTHEVAAAAHALFIKHWSGMPISHLSISLGQLSVDSVIQLTLFEDRSRAYRKERAIDEIKNRFGSDAIIHASSLLESGVARERAEQIGGHFK</sequence>
<proteinExistence type="predicted"/>